<protein>
    <submittedName>
        <fullName evidence="2">Uncharacterized protein</fullName>
    </submittedName>
</protein>
<evidence type="ECO:0000256" key="1">
    <source>
        <dbReference type="SAM" id="MobiDB-lite"/>
    </source>
</evidence>
<evidence type="ECO:0000313" key="3">
    <source>
        <dbReference type="Proteomes" id="UP000245778"/>
    </source>
</evidence>
<feature type="region of interest" description="Disordered" evidence="1">
    <location>
        <begin position="62"/>
        <end position="81"/>
    </location>
</feature>
<accession>A0A2U1CFZ3</accession>
<dbReference type="Proteomes" id="UP000245778">
    <property type="component" value="Unassembled WGS sequence"/>
</dbReference>
<organism evidence="2 3">
    <name type="scientific">Intestinimonas butyriciproducens</name>
    <dbReference type="NCBI Taxonomy" id="1297617"/>
    <lineage>
        <taxon>Bacteria</taxon>
        <taxon>Bacillati</taxon>
        <taxon>Bacillota</taxon>
        <taxon>Clostridia</taxon>
        <taxon>Eubacteriales</taxon>
        <taxon>Intestinimonas</taxon>
    </lineage>
</organism>
<comment type="caution">
    <text evidence="2">The sequence shown here is derived from an EMBL/GenBank/DDBJ whole genome shotgun (WGS) entry which is preliminary data.</text>
</comment>
<proteinExistence type="predicted"/>
<dbReference type="EMBL" id="QEKK01000001">
    <property type="protein sequence ID" value="PVY59822.1"/>
    <property type="molecule type" value="Genomic_DNA"/>
</dbReference>
<dbReference type="GeneID" id="93227932"/>
<feature type="region of interest" description="Disordered" evidence="1">
    <location>
        <begin position="1"/>
        <end position="49"/>
    </location>
</feature>
<dbReference type="AlphaFoldDB" id="A0A2U1CFZ3"/>
<reference evidence="2 3" key="1">
    <citation type="submission" date="2018-04" db="EMBL/GenBank/DDBJ databases">
        <title>Genomic Encyclopedia of Type Strains, Phase IV (KMG-IV): sequencing the most valuable type-strain genomes for metagenomic binning, comparative biology and taxonomic classification.</title>
        <authorList>
            <person name="Goeker M."/>
        </authorList>
    </citation>
    <scope>NUCLEOTIDE SEQUENCE [LARGE SCALE GENOMIC DNA]</scope>
    <source>
        <strain evidence="2 3">DSM 26588</strain>
    </source>
</reference>
<sequence>MDRSEGERRAARRPKDQPETEGSRASRSRRSVTAQSTEGTPQGAHAKRSFFRRGYTCEYGGSGETRGRFCIPRGRYARREN</sequence>
<name>A0A2U1CFZ3_9FIRM</name>
<evidence type="ECO:0000313" key="2">
    <source>
        <dbReference type="EMBL" id="PVY59822.1"/>
    </source>
</evidence>
<gene>
    <name evidence="2" type="ORF">C7373_101336</name>
</gene>
<feature type="compositionally biased region" description="Basic and acidic residues" evidence="1">
    <location>
        <begin position="1"/>
        <end position="24"/>
    </location>
</feature>
<dbReference type="RefSeq" id="WP_116721516.1">
    <property type="nucleotide sequence ID" value="NZ_CP011524.1"/>
</dbReference>